<dbReference type="InterPro" id="IPR029062">
    <property type="entry name" value="Class_I_gatase-like"/>
</dbReference>
<comment type="caution">
    <text evidence="6">The sequence shown here is derived from an EMBL/GenBank/DDBJ whole genome shotgun (WGS) entry which is preliminary data.</text>
</comment>
<dbReference type="Pfam" id="PF12833">
    <property type="entry name" value="HTH_18"/>
    <property type="match status" value="1"/>
</dbReference>
<dbReference type="SMART" id="SM00342">
    <property type="entry name" value="HTH_ARAC"/>
    <property type="match status" value="1"/>
</dbReference>
<dbReference type="EMBL" id="JASNJD010000003">
    <property type="protein sequence ID" value="MDK3017054.1"/>
    <property type="molecule type" value="Genomic_DNA"/>
</dbReference>
<accession>A0ABT7EXP8</accession>
<dbReference type="InterPro" id="IPR052158">
    <property type="entry name" value="INH-QAR"/>
</dbReference>
<dbReference type="Gene3D" id="3.40.50.880">
    <property type="match status" value="1"/>
</dbReference>
<evidence type="ECO:0000313" key="7">
    <source>
        <dbReference type="Proteomes" id="UP001243757"/>
    </source>
</evidence>
<feature type="domain" description="HTH araC/xylS-type" evidence="5">
    <location>
        <begin position="217"/>
        <end position="315"/>
    </location>
</feature>
<dbReference type="InterPro" id="IPR002818">
    <property type="entry name" value="DJ-1/PfpI"/>
</dbReference>
<proteinExistence type="predicted"/>
<evidence type="ECO:0000259" key="5">
    <source>
        <dbReference type="PROSITE" id="PS01124"/>
    </source>
</evidence>
<organism evidence="6 7">
    <name type="scientific">Pseudodonghicola flavimaris</name>
    <dbReference type="NCBI Taxonomy" id="3050036"/>
    <lineage>
        <taxon>Bacteria</taxon>
        <taxon>Pseudomonadati</taxon>
        <taxon>Pseudomonadota</taxon>
        <taxon>Alphaproteobacteria</taxon>
        <taxon>Rhodobacterales</taxon>
        <taxon>Paracoccaceae</taxon>
        <taxon>Pseudodonghicola</taxon>
    </lineage>
</organism>
<sequence length="334" mass="36794">MQDRKKSERRRDIGVLLFPHFSNLCLANAVEPFRAVNNLSGTERYRWHFLSLDGGPVTSSSGLRVQADAALSRHEGGAYLFVMPSYHFRAADTPACARALRAARGRFDRIAGMDTGSWLLAAAGLLSGRRATIHWDEQVALAERFPDVEVSGDRVVHDGDILSCGGASTTFELVLDLIEAEHGAMMRLEVAALFLHGDLAGHGDRPPAALRPGQVPDAAMALMRARIEDPLSIGEIARQLGLSRRMLEQRCMDRYGIGPQQLYLATRLREARRLAEQTGLSVAEIAARCGYADASAMSRAFRREFGVSPRQLRQRRDARDQGRATAADARTETR</sequence>
<dbReference type="InterPro" id="IPR018060">
    <property type="entry name" value="HTH_AraC"/>
</dbReference>
<dbReference type="SUPFAM" id="SSF52317">
    <property type="entry name" value="Class I glutamine amidotransferase-like"/>
    <property type="match status" value="1"/>
</dbReference>
<dbReference type="PANTHER" id="PTHR43130:SF3">
    <property type="entry name" value="HTH-TYPE TRANSCRIPTIONAL REGULATOR RV1931C"/>
    <property type="match status" value="1"/>
</dbReference>
<dbReference type="Gene3D" id="1.10.10.60">
    <property type="entry name" value="Homeodomain-like"/>
    <property type="match status" value="1"/>
</dbReference>
<keyword evidence="2" id="KW-0238">DNA-binding</keyword>
<protein>
    <submittedName>
        <fullName evidence="6">GlxA family transcriptional regulator</fullName>
    </submittedName>
</protein>
<reference evidence="6 7" key="1">
    <citation type="submission" date="2023-05" db="EMBL/GenBank/DDBJ databases">
        <title>Pseudodonghicola sp. nov.</title>
        <authorList>
            <person name="Huang J."/>
        </authorList>
    </citation>
    <scope>NUCLEOTIDE SEQUENCE [LARGE SCALE GENOMIC DNA]</scope>
    <source>
        <strain evidence="6 7">IC7</strain>
    </source>
</reference>
<evidence type="ECO:0000313" key="6">
    <source>
        <dbReference type="EMBL" id="MDK3017054.1"/>
    </source>
</evidence>
<evidence type="ECO:0000256" key="4">
    <source>
        <dbReference type="SAM" id="MobiDB-lite"/>
    </source>
</evidence>
<dbReference type="PRINTS" id="PR00032">
    <property type="entry name" value="HTHARAC"/>
</dbReference>
<keyword evidence="7" id="KW-1185">Reference proteome</keyword>
<evidence type="ECO:0000256" key="2">
    <source>
        <dbReference type="ARBA" id="ARBA00023125"/>
    </source>
</evidence>
<evidence type="ECO:0000256" key="3">
    <source>
        <dbReference type="ARBA" id="ARBA00023163"/>
    </source>
</evidence>
<dbReference type="Pfam" id="PF01965">
    <property type="entry name" value="DJ-1_PfpI"/>
    <property type="match status" value="1"/>
</dbReference>
<dbReference type="PANTHER" id="PTHR43130">
    <property type="entry name" value="ARAC-FAMILY TRANSCRIPTIONAL REGULATOR"/>
    <property type="match status" value="1"/>
</dbReference>
<dbReference type="RefSeq" id="WP_284479874.1">
    <property type="nucleotide sequence ID" value="NZ_JASNJD010000003.1"/>
</dbReference>
<keyword evidence="3" id="KW-0804">Transcription</keyword>
<dbReference type="SUPFAM" id="SSF46689">
    <property type="entry name" value="Homeodomain-like"/>
    <property type="match status" value="1"/>
</dbReference>
<name>A0ABT7EXP8_9RHOB</name>
<dbReference type="PROSITE" id="PS01124">
    <property type="entry name" value="HTH_ARAC_FAMILY_2"/>
    <property type="match status" value="1"/>
</dbReference>
<keyword evidence="1" id="KW-0805">Transcription regulation</keyword>
<evidence type="ECO:0000256" key="1">
    <source>
        <dbReference type="ARBA" id="ARBA00023015"/>
    </source>
</evidence>
<gene>
    <name evidence="6" type="ORF">QO033_05170</name>
</gene>
<dbReference type="InterPro" id="IPR009057">
    <property type="entry name" value="Homeodomain-like_sf"/>
</dbReference>
<dbReference type="Proteomes" id="UP001243757">
    <property type="component" value="Unassembled WGS sequence"/>
</dbReference>
<dbReference type="InterPro" id="IPR020449">
    <property type="entry name" value="Tscrpt_reg_AraC-type_HTH"/>
</dbReference>
<feature type="region of interest" description="Disordered" evidence="4">
    <location>
        <begin position="308"/>
        <end position="334"/>
    </location>
</feature>
<dbReference type="CDD" id="cd03136">
    <property type="entry name" value="GATase1_AraC_ArgR_like"/>
    <property type="match status" value="1"/>
</dbReference>